<sequence length="40" mass="4549">MPDAEEEEEADEAVGTRVRDWGIWGGEEVEVEWGVWGVLM</sequence>
<reference evidence="1" key="1">
    <citation type="submission" date="2014-09" db="EMBL/GenBank/DDBJ databases">
        <authorList>
            <person name="Magalhaes I.L.F."/>
            <person name="Oliveira U."/>
            <person name="Santos F.R."/>
            <person name="Vidigal T.H.D.A."/>
            <person name="Brescovit A.D."/>
            <person name="Santos A.J."/>
        </authorList>
    </citation>
    <scope>NUCLEOTIDE SEQUENCE</scope>
    <source>
        <tissue evidence="1">Shoot tissue taken approximately 20 cm above the soil surface</tissue>
    </source>
</reference>
<reference evidence="1" key="2">
    <citation type="journal article" date="2015" name="Data Brief">
        <title>Shoot transcriptome of the giant reed, Arundo donax.</title>
        <authorList>
            <person name="Barrero R.A."/>
            <person name="Guerrero F.D."/>
            <person name="Moolhuijzen P."/>
            <person name="Goolsby J.A."/>
            <person name="Tidwell J."/>
            <person name="Bellgard S.E."/>
            <person name="Bellgard M.I."/>
        </authorList>
    </citation>
    <scope>NUCLEOTIDE SEQUENCE</scope>
    <source>
        <tissue evidence="1">Shoot tissue taken approximately 20 cm above the soil surface</tissue>
    </source>
</reference>
<proteinExistence type="predicted"/>
<name>A0A0A9EHY4_ARUDO</name>
<evidence type="ECO:0000313" key="1">
    <source>
        <dbReference type="EMBL" id="JAD98593.1"/>
    </source>
</evidence>
<dbReference type="EMBL" id="GBRH01199302">
    <property type="protein sequence ID" value="JAD98593.1"/>
    <property type="molecule type" value="Transcribed_RNA"/>
</dbReference>
<accession>A0A0A9EHY4</accession>
<organism evidence="1">
    <name type="scientific">Arundo donax</name>
    <name type="common">Giant reed</name>
    <name type="synonym">Donax arundinaceus</name>
    <dbReference type="NCBI Taxonomy" id="35708"/>
    <lineage>
        <taxon>Eukaryota</taxon>
        <taxon>Viridiplantae</taxon>
        <taxon>Streptophyta</taxon>
        <taxon>Embryophyta</taxon>
        <taxon>Tracheophyta</taxon>
        <taxon>Spermatophyta</taxon>
        <taxon>Magnoliopsida</taxon>
        <taxon>Liliopsida</taxon>
        <taxon>Poales</taxon>
        <taxon>Poaceae</taxon>
        <taxon>PACMAD clade</taxon>
        <taxon>Arundinoideae</taxon>
        <taxon>Arundineae</taxon>
        <taxon>Arundo</taxon>
    </lineage>
</organism>
<protein>
    <submittedName>
        <fullName evidence="1">Uncharacterized protein</fullName>
    </submittedName>
</protein>
<dbReference type="AlphaFoldDB" id="A0A0A9EHY4"/>